<dbReference type="OrthoDB" id="4945940at2"/>
<dbReference type="EMBL" id="PRKW01000001">
    <property type="protein sequence ID" value="PPB50835.1"/>
    <property type="molecule type" value="Genomic_DNA"/>
</dbReference>
<organism evidence="1 2">
    <name type="scientific">Arthrobacter pityocampae</name>
    <dbReference type="NCBI Taxonomy" id="547334"/>
    <lineage>
        <taxon>Bacteria</taxon>
        <taxon>Bacillati</taxon>
        <taxon>Actinomycetota</taxon>
        <taxon>Actinomycetes</taxon>
        <taxon>Micrococcales</taxon>
        <taxon>Micrococcaceae</taxon>
        <taxon>Arthrobacter</taxon>
    </lineage>
</organism>
<evidence type="ECO:0000313" key="2">
    <source>
        <dbReference type="Proteomes" id="UP000239297"/>
    </source>
</evidence>
<evidence type="ECO:0000313" key="1">
    <source>
        <dbReference type="EMBL" id="PPB50835.1"/>
    </source>
</evidence>
<keyword evidence="2" id="KW-1185">Reference proteome</keyword>
<evidence type="ECO:0008006" key="3">
    <source>
        <dbReference type="Google" id="ProtNLM"/>
    </source>
</evidence>
<dbReference type="RefSeq" id="WP_104120099.1">
    <property type="nucleotide sequence ID" value="NZ_PRKW01000001.1"/>
</dbReference>
<comment type="caution">
    <text evidence="1">The sequence shown here is derived from an EMBL/GenBank/DDBJ whole genome shotgun (WGS) entry which is preliminary data.</text>
</comment>
<gene>
    <name evidence="1" type="ORF">C4K88_02900</name>
</gene>
<dbReference type="AlphaFoldDB" id="A0A2S5J216"/>
<protein>
    <recommendedName>
        <fullName evidence="3">Asp23/Gls24 family envelope stress response protein</fullName>
    </recommendedName>
</protein>
<reference evidence="1 2" key="1">
    <citation type="journal article" date="2014" name="Int. J. Syst. Evol. Microbiol.">
        <title>Arthrobacter pityocampae sp. nov., isolated from Thaumetopoea pityocampa (Lep., Thaumetopoeidae).</title>
        <authorList>
            <person name="Ince I.A."/>
            <person name="Demirbag Z."/>
            <person name="Kati H."/>
        </authorList>
    </citation>
    <scope>NUCLEOTIDE SEQUENCE [LARGE SCALE GENOMIC DNA]</scope>
    <source>
        <strain evidence="1 2">Tp2</strain>
    </source>
</reference>
<name>A0A2S5J216_9MICC</name>
<dbReference type="Proteomes" id="UP000239297">
    <property type="component" value="Unassembled WGS sequence"/>
</dbReference>
<sequence length="133" mass="14165">MTREQPFDARIVDLDSIADTLSTTLGNHPGVIRLEPTLRSTMTRWKVASVGHLHRNLRHGTPSPTVAIRDGLVLSFTGNVLTLHMDLATSISNPALGLARETQEVAAEVIRASGLSVGHIDVTILAIEGAPAS</sequence>
<accession>A0A2S5J216</accession>
<proteinExistence type="predicted"/>